<dbReference type="AlphaFoldDB" id="V6LQU7"/>
<keyword evidence="4" id="KW-1185">Reference proteome</keyword>
<gene>
    <name evidence="1" type="ORF">SS50377_12995</name>
    <name evidence="3" type="ORF">SS50377_27292</name>
    <name evidence="2" type="ORF">SS50377_28824</name>
</gene>
<evidence type="ECO:0000313" key="2">
    <source>
        <dbReference type="EMBL" id="KAH0569310.1"/>
    </source>
</evidence>
<dbReference type="VEuPathDB" id="GiardiaDB:SS50377_28824"/>
<evidence type="ECO:0000313" key="1">
    <source>
        <dbReference type="EMBL" id="EST46960.1"/>
    </source>
</evidence>
<protein>
    <submittedName>
        <fullName evidence="1">Uncharacterized protein</fullName>
    </submittedName>
</protein>
<reference evidence="2" key="2">
    <citation type="submission" date="2020-12" db="EMBL/GenBank/DDBJ databases">
        <title>New Spironucleus salmonicida genome in near-complete chromosomes.</title>
        <authorList>
            <person name="Xu F."/>
            <person name="Kurt Z."/>
            <person name="Jimenez-Gonzalez A."/>
            <person name="Astvaldsson A."/>
            <person name="Andersson J.O."/>
            <person name="Svard S.G."/>
        </authorList>
    </citation>
    <scope>NUCLEOTIDE SEQUENCE</scope>
    <source>
        <strain evidence="2">ATCC 50377</strain>
    </source>
</reference>
<evidence type="ECO:0000313" key="3">
    <source>
        <dbReference type="EMBL" id="KAH0570998.1"/>
    </source>
</evidence>
<organism evidence="1">
    <name type="scientific">Spironucleus salmonicida</name>
    <dbReference type="NCBI Taxonomy" id="348837"/>
    <lineage>
        <taxon>Eukaryota</taxon>
        <taxon>Metamonada</taxon>
        <taxon>Diplomonadida</taxon>
        <taxon>Hexamitidae</taxon>
        <taxon>Hexamitinae</taxon>
        <taxon>Spironucleus</taxon>
    </lineage>
</organism>
<accession>V6LQU7</accession>
<dbReference type="VEuPathDB" id="GiardiaDB:SS50377_27292"/>
<name>V6LQU7_9EUKA</name>
<dbReference type="Proteomes" id="UP000018208">
    <property type="component" value="Unassembled WGS sequence"/>
</dbReference>
<evidence type="ECO:0000313" key="4">
    <source>
        <dbReference type="Proteomes" id="UP000018208"/>
    </source>
</evidence>
<sequence length="79" mass="9201">MNILPICLSHEGQFDINKISNQDGSVTFRGHRMTKIESKLPENYSIFCMKKQSKTLNVYTEGQQFPDLIDLKNLFDKMM</sequence>
<dbReference type="EMBL" id="KI546054">
    <property type="protein sequence ID" value="EST46960.1"/>
    <property type="molecule type" value="Genomic_DNA"/>
</dbReference>
<dbReference type="EMBL" id="AUWU02000007">
    <property type="protein sequence ID" value="KAH0570998.1"/>
    <property type="molecule type" value="Genomic_DNA"/>
</dbReference>
<proteinExistence type="predicted"/>
<reference evidence="1 2" key="1">
    <citation type="journal article" date="2014" name="PLoS Genet.">
        <title>The Genome of Spironucleus salmonicida Highlights a Fish Pathogen Adapted to Fluctuating Environments.</title>
        <authorList>
            <person name="Xu F."/>
            <person name="Jerlstrom-Hultqvist J."/>
            <person name="Einarsson E."/>
            <person name="Astvaldsson A."/>
            <person name="Svard S.G."/>
            <person name="Andersson J.O."/>
        </authorList>
    </citation>
    <scope>NUCLEOTIDE SEQUENCE</scope>
    <source>
        <strain evidence="2">ATCC 50377</strain>
    </source>
</reference>
<dbReference type="EMBL" id="AUWU02000032">
    <property type="protein sequence ID" value="KAH0569310.1"/>
    <property type="molecule type" value="Genomic_DNA"/>
</dbReference>